<dbReference type="Gene3D" id="3.20.20.60">
    <property type="entry name" value="Phosphoenolpyruvate-binding domains"/>
    <property type="match status" value="1"/>
</dbReference>
<proteinExistence type="predicted"/>
<dbReference type="PANTHER" id="PTHR42905:SF2">
    <property type="entry name" value="PHOSPHOENOLPYRUVATE CARBOXYLASE FAMILY PROTEIN"/>
    <property type="match status" value="1"/>
</dbReference>
<organism evidence="1 2">
    <name type="scientific">Roseovarius nanhaiticus</name>
    <dbReference type="NCBI Taxonomy" id="573024"/>
    <lineage>
        <taxon>Bacteria</taxon>
        <taxon>Pseudomonadati</taxon>
        <taxon>Pseudomonadota</taxon>
        <taxon>Alphaproteobacteria</taxon>
        <taxon>Rhodobacterales</taxon>
        <taxon>Roseobacteraceae</taxon>
        <taxon>Roseovarius</taxon>
    </lineage>
</organism>
<keyword evidence="2" id="KW-1185">Reference proteome</keyword>
<dbReference type="Proteomes" id="UP000186019">
    <property type="component" value="Unassembled WGS sequence"/>
</dbReference>
<dbReference type="OrthoDB" id="8629576at2"/>
<evidence type="ECO:0000313" key="2">
    <source>
        <dbReference type="Proteomes" id="UP000186019"/>
    </source>
</evidence>
<dbReference type="STRING" id="573024.SAMN05216208_3147"/>
<name>A0A1N7GX18_9RHOB</name>
<evidence type="ECO:0000313" key="1">
    <source>
        <dbReference type="EMBL" id="SIS17086.1"/>
    </source>
</evidence>
<dbReference type="GO" id="GO:0016829">
    <property type="term" value="F:lyase activity"/>
    <property type="evidence" value="ECO:0007669"/>
    <property type="project" value="UniProtKB-KW"/>
</dbReference>
<sequence length="292" mass="31546">MSDPYPNPAATRLRALLAQPGLVMMPCCYDALSARLIQQAGFDLTFLSGFSASASRIGAPDLGLMSYGEVRDQARNVLEAIDIPMMVDGDTGYGNAMNVMRTVQGFARAGCAGVMIEDQVAPKRCGHTQGKAVVDREEAYDRIRAAVEARGRSDIVIKARTDARRTHGLSEAIARAQMFAELGAEMIFVEEPLSEDEMRTICAEVPGAQVANMLEGGQTPILPPARLEALGFRVAAYPLAAMAAAMQAMTTTLAALKAGQDHTGGLMEFGELRQRLGFDIYYETEARYARKE</sequence>
<dbReference type="InterPro" id="IPR039556">
    <property type="entry name" value="ICL/PEPM"/>
</dbReference>
<dbReference type="AlphaFoldDB" id="A0A1N7GX18"/>
<dbReference type="InterPro" id="IPR015813">
    <property type="entry name" value="Pyrv/PenolPyrv_kinase-like_dom"/>
</dbReference>
<dbReference type="InterPro" id="IPR040442">
    <property type="entry name" value="Pyrv_kinase-like_dom_sf"/>
</dbReference>
<keyword evidence="1" id="KW-0456">Lyase</keyword>
<accession>A0A1N7GX18</accession>
<protein>
    <submittedName>
        <fullName evidence="1">2-Methylisocitrate lyase, PEP mutase family</fullName>
    </submittedName>
</protein>
<dbReference type="Pfam" id="PF13714">
    <property type="entry name" value="PEP_mutase"/>
    <property type="match status" value="1"/>
</dbReference>
<dbReference type="RefSeq" id="WP_076533845.1">
    <property type="nucleotide sequence ID" value="NZ_FOAC01000003.1"/>
</dbReference>
<dbReference type="EMBL" id="FTNV01000002">
    <property type="protein sequence ID" value="SIS17086.1"/>
    <property type="molecule type" value="Genomic_DNA"/>
</dbReference>
<dbReference type="PANTHER" id="PTHR42905">
    <property type="entry name" value="PHOSPHOENOLPYRUVATE CARBOXYLASE"/>
    <property type="match status" value="1"/>
</dbReference>
<dbReference type="SUPFAM" id="SSF51621">
    <property type="entry name" value="Phosphoenolpyruvate/pyruvate domain"/>
    <property type="match status" value="1"/>
</dbReference>
<gene>
    <name evidence="1" type="ORF">SAMN05421666_2172</name>
</gene>
<reference evidence="1 2" key="1">
    <citation type="submission" date="2017-01" db="EMBL/GenBank/DDBJ databases">
        <authorList>
            <person name="Mah S.A."/>
            <person name="Swanson W.J."/>
            <person name="Moy G.W."/>
            <person name="Vacquier V.D."/>
        </authorList>
    </citation>
    <scope>NUCLEOTIDE SEQUENCE [LARGE SCALE GENOMIC DNA]</scope>
    <source>
        <strain evidence="1 2">DSM 29590</strain>
    </source>
</reference>
<dbReference type="CDD" id="cd00377">
    <property type="entry name" value="ICL_PEPM"/>
    <property type="match status" value="1"/>
</dbReference>